<dbReference type="Pfam" id="PF13495">
    <property type="entry name" value="Phage_int_SAM_4"/>
    <property type="match status" value="1"/>
</dbReference>
<gene>
    <name evidence="3" type="ORF">SR908_05520</name>
</gene>
<name>A0ABZ0YFB8_9GAMM</name>
<feature type="domain" description="Integrase SAM-like N-terminal" evidence="2">
    <location>
        <begin position="7"/>
        <end position="71"/>
    </location>
</feature>
<dbReference type="Proteomes" id="UP001321908">
    <property type="component" value="Chromosome"/>
</dbReference>
<sequence>MQALLGLRVKRYSPRTMKTYCYMIRYVIRFNGLRHPASMEGPAVKNFLERLAVQRYVTAATQNQAWEALMFSIGMYWEKLYQSA</sequence>
<dbReference type="Gene3D" id="1.10.150.130">
    <property type="match status" value="1"/>
</dbReference>
<evidence type="ECO:0000313" key="4">
    <source>
        <dbReference type="Proteomes" id="UP001321908"/>
    </source>
</evidence>
<dbReference type="RefSeq" id="WP_246919324.1">
    <property type="nucleotide sequence ID" value="NZ_CP140151.1"/>
</dbReference>
<keyword evidence="1" id="KW-0238">DNA-binding</keyword>
<organism evidence="3 4">
    <name type="scientific">Chromohalobacter canadensis</name>
    <dbReference type="NCBI Taxonomy" id="141389"/>
    <lineage>
        <taxon>Bacteria</taxon>
        <taxon>Pseudomonadati</taxon>
        <taxon>Pseudomonadota</taxon>
        <taxon>Gammaproteobacteria</taxon>
        <taxon>Oceanospirillales</taxon>
        <taxon>Halomonadaceae</taxon>
        <taxon>Chromohalobacter</taxon>
    </lineage>
</organism>
<reference evidence="3 4" key="1">
    <citation type="submission" date="2023-11" db="EMBL/GenBank/DDBJ databases">
        <title>MicrobeMod: A computational toolkit for identifying prokaryotic methylation and restriction-modification with nanopore sequencing.</title>
        <authorList>
            <person name="Crits-Christoph A."/>
            <person name="Kang S.C."/>
            <person name="Lee H."/>
            <person name="Ostrov N."/>
        </authorList>
    </citation>
    <scope>NUCLEOTIDE SEQUENCE [LARGE SCALE GENOMIC DNA]</scope>
    <source>
        <strain evidence="3 4">ATCC 43984</strain>
    </source>
</reference>
<evidence type="ECO:0000313" key="3">
    <source>
        <dbReference type="EMBL" id="WQH10127.1"/>
    </source>
</evidence>
<keyword evidence="4" id="KW-1185">Reference proteome</keyword>
<accession>A0ABZ0YFB8</accession>
<protein>
    <submittedName>
        <fullName evidence="3">Site-specific integrase</fullName>
    </submittedName>
</protein>
<evidence type="ECO:0000256" key="1">
    <source>
        <dbReference type="ARBA" id="ARBA00023125"/>
    </source>
</evidence>
<dbReference type="InterPro" id="IPR010998">
    <property type="entry name" value="Integrase_recombinase_N"/>
</dbReference>
<proteinExistence type="predicted"/>
<evidence type="ECO:0000259" key="2">
    <source>
        <dbReference type="Pfam" id="PF13495"/>
    </source>
</evidence>
<dbReference type="InterPro" id="IPR004107">
    <property type="entry name" value="Integrase_SAM-like_N"/>
</dbReference>
<dbReference type="EMBL" id="CP140151">
    <property type="protein sequence ID" value="WQH10127.1"/>
    <property type="molecule type" value="Genomic_DNA"/>
</dbReference>